<evidence type="ECO:0000313" key="10">
    <source>
        <dbReference type="Proteomes" id="UP000598054"/>
    </source>
</evidence>
<accession>A0ABD7D806</accession>
<dbReference type="PANTHER" id="PTHR43214">
    <property type="entry name" value="TWO-COMPONENT RESPONSE REGULATOR"/>
    <property type="match status" value="1"/>
</dbReference>
<dbReference type="InterPro" id="IPR039420">
    <property type="entry name" value="WalR-like"/>
</dbReference>
<dbReference type="PRINTS" id="PR00038">
    <property type="entry name" value="HTHLUXR"/>
</dbReference>
<dbReference type="CDD" id="cd06170">
    <property type="entry name" value="LuxR_C_like"/>
    <property type="match status" value="1"/>
</dbReference>
<sequence length="258" mass="27300">MTVRVVLADEQAVVRAGLRALFDLTDDLVVVAEAGDGARAVEAVCATRPDVVLMDIGMPGGGGIEATRRIVADQDLDGVRVVILTTHRTDSYVFDALRYGAAGYLLKDVEPDELCEALRVVANGNSLLAPTVTRAVLAEFVRLKTPELVGEDRLVVLTGREREVMGLVAGGLSNDEIGRELLMSPLTAKTHVSRAMTKLGARDRAQLVVLAYETGLVKAGEPRRPAGGVPPALVGPAAYVSGSSYRLPPEDAPIPPRS</sequence>
<protein>
    <submittedName>
        <fullName evidence="8">Response regulator transcription factor</fullName>
    </submittedName>
</protein>
<dbReference type="EMBL" id="CP070249">
    <property type="protein sequence ID" value="QRV39290.1"/>
    <property type="molecule type" value="Genomic_DNA"/>
</dbReference>
<organism evidence="8 11">
    <name type="scientific">Streptomyces californicus</name>
    <dbReference type="NCBI Taxonomy" id="67351"/>
    <lineage>
        <taxon>Bacteria</taxon>
        <taxon>Bacillati</taxon>
        <taxon>Actinomycetota</taxon>
        <taxon>Actinomycetes</taxon>
        <taxon>Kitasatosporales</taxon>
        <taxon>Streptomycetaceae</taxon>
        <taxon>Streptomyces</taxon>
    </lineage>
</organism>
<evidence type="ECO:0000313" key="11">
    <source>
        <dbReference type="Proteomes" id="UP000623926"/>
    </source>
</evidence>
<dbReference type="PANTHER" id="PTHR43214:SF24">
    <property type="entry name" value="TRANSCRIPTIONAL REGULATORY PROTEIN NARL-RELATED"/>
    <property type="match status" value="1"/>
</dbReference>
<dbReference type="SUPFAM" id="SSF46894">
    <property type="entry name" value="C-terminal effector domain of the bipartite response regulators"/>
    <property type="match status" value="1"/>
</dbReference>
<evidence type="ECO:0000256" key="3">
    <source>
        <dbReference type="ARBA" id="ARBA00023125"/>
    </source>
</evidence>
<dbReference type="PROSITE" id="PS50110">
    <property type="entry name" value="RESPONSE_REGULATORY"/>
    <property type="match status" value="1"/>
</dbReference>
<keyword evidence="4" id="KW-0804">Transcription</keyword>
<dbReference type="EMBL" id="CP070245">
    <property type="protein sequence ID" value="QRV38448.1"/>
    <property type="molecule type" value="Genomic_DNA"/>
</dbReference>
<dbReference type="SUPFAM" id="SSF52172">
    <property type="entry name" value="CheY-like"/>
    <property type="match status" value="1"/>
</dbReference>
<evidence type="ECO:0000313" key="9">
    <source>
        <dbReference type="EMBL" id="QRV39290.1"/>
    </source>
</evidence>
<feature type="domain" description="HTH luxR-type" evidence="6">
    <location>
        <begin position="150"/>
        <end position="215"/>
    </location>
</feature>
<dbReference type="InterPro" id="IPR016032">
    <property type="entry name" value="Sig_transdc_resp-reg_C-effctor"/>
</dbReference>
<dbReference type="Proteomes" id="UP000623926">
    <property type="component" value="Chromosome"/>
</dbReference>
<dbReference type="Pfam" id="PF00072">
    <property type="entry name" value="Response_reg"/>
    <property type="match status" value="1"/>
</dbReference>
<dbReference type="InterPro" id="IPR058245">
    <property type="entry name" value="NreC/VraR/RcsB-like_REC"/>
</dbReference>
<dbReference type="InterPro" id="IPR000792">
    <property type="entry name" value="Tscrpt_reg_LuxR_C"/>
</dbReference>
<evidence type="ECO:0000256" key="4">
    <source>
        <dbReference type="ARBA" id="ARBA00023163"/>
    </source>
</evidence>
<dbReference type="GO" id="GO:0003677">
    <property type="term" value="F:DNA binding"/>
    <property type="evidence" value="ECO:0007669"/>
    <property type="project" value="UniProtKB-KW"/>
</dbReference>
<keyword evidence="2" id="KW-0805">Transcription regulation</keyword>
<dbReference type="Proteomes" id="UP000598054">
    <property type="component" value="Chromosome"/>
</dbReference>
<evidence type="ECO:0000256" key="2">
    <source>
        <dbReference type="ARBA" id="ARBA00023015"/>
    </source>
</evidence>
<dbReference type="PROSITE" id="PS50043">
    <property type="entry name" value="HTH_LUXR_2"/>
    <property type="match status" value="1"/>
</dbReference>
<reference evidence="10 11" key="1">
    <citation type="submission" date="2021-02" db="EMBL/GenBank/DDBJ databases">
        <title>FDA dAtabase for Regulatory Grade micrObial Sequences (FDA-ARGOS): Supporting development and validation of Infectious Disease Dx tests.</title>
        <authorList>
            <person name="Sproer C."/>
            <person name="Gronow S."/>
            <person name="Severitt S."/>
            <person name="Schroder I."/>
            <person name="Tallon L."/>
            <person name="Sadzewicz L."/>
            <person name="Zhao X."/>
            <person name="Boylan J."/>
            <person name="Ott S."/>
            <person name="Bowen H."/>
            <person name="Vavikolanu K."/>
            <person name="Mehta A."/>
            <person name="Aluvathingal J."/>
            <person name="Nadendla S."/>
            <person name="Lowell S."/>
            <person name="Myers T."/>
            <person name="Yan Y."/>
            <person name="Sichtig H."/>
        </authorList>
    </citation>
    <scope>NUCLEOTIDE SEQUENCE [LARGE SCALE GENOMIC DNA]</scope>
    <source>
        <strain evidence="9 10">FDAARGOS_1211</strain>
        <strain evidence="8 11">FDAARGOS_1212</strain>
    </source>
</reference>
<evidence type="ECO:0000259" key="7">
    <source>
        <dbReference type="PROSITE" id="PS50110"/>
    </source>
</evidence>
<dbReference type="Pfam" id="PF00196">
    <property type="entry name" value="GerE"/>
    <property type="match status" value="1"/>
</dbReference>
<evidence type="ECO:0000313" key="8">
    <source>
        <dbReference type="EMBL" id="QRV38448.1"/>
    </source>
</evidence>
<keyword evidence="3" id="KW-0238">DNA-binding</keyword>
<evidence type="ECO:0000259" key="6">
    <source>
        <dbReference type="PROSITE" id="PS50043"/>
    </source>
</evidence>
<name>A0ABD7D806_9ACTN</name>
<dbReference type="Gene3D" id="3.40.50.2300">
    <property type="match status" value="1"/>
</dbReference>
<dbReference type="SMART" id="SM00448">
    <property type="entry name" value="REC"/>
    <property type="match status" value="1"/>
</dbReference>
<gene>
    <name evidence="9" type="ORF">I6J41_00130</name>
    <name evidence="8" type="ORF">I6J42_33455</name>
</gene>
<feature type="domain" description="Response regulatory" evidence="7">
    <location>
        <begin position="4"/>
        <end position="122"/>
    </location>
</feature>
<evidence type="ECO:0000256" key="1">
    <source>
        <dbReference type="ARBA" id="ARBA00022553"/>
    </source>
</evidence>
<feature type="modified residue" description="4-aspartylphosphate" evidence="5">
    <location>
        <position position="55"/>
    </location>
</feature>
<keyword evidence="1 5" id="KW-0597">Phosphoprotein</keyword>
<dbReference type="InterPro" id="IPR011006">
    <property type="entry name" value="CheY-like_superfamily"/>
</dbReference>
<evidence type="ECO:0000256" key="5">
    <source>
        <dbReference type="PROSITE-ProRule" id="PRU00169"/>
    </source>
</evidence>
<dbReference type="SMART" id="SM00421">
    <property type="entry name" value="HTH_LUXR"/>
    <property type="match status" value="1"/>
</dbReference>
<proteinExistence type="predicted"/>
<dbReference type="CDD" id="cd17535">
    <property type="entry name" value="REC_NarL-like"/>
    <property type="match status" value="1"/>
</dbReference>
<dbReference type="AlphaFoldDB" id="A0ABD7D806"/>
<dbReference type="InterPro" id="IPR001789">
    <property type="entry name" value="Sig_transdc_resp-reg_receiver"/>
</dbReference>
<keyword evidence="10" id="KW-1185">Reference proteome</keyword>